<evidence type="ECO:0000256" key="1">
    <source>
        <dbReference type="SAM" id="SignalP"/>
    </source>
</evidence>
<dbReference type="EMBL" id="SRSO01000015">
    <property type="protein sequence ID" value="TGV02283.1"/>
    <property type="molecule type" value="Genomic_DNA"/>
</dbReference>
<comment type="caution">
    <text evidence="2">The sequence shown here is derived from an EMBL/GenBank/DDBJ whole genome shotgun (WGS) entry which is preliminary data.</text>
</comment>
<gene>
    <name evidence="2" type="ORF">EM932_12110</name>
</gene>
<dbReference type="Proteomes" id="UP000307602">
    <property type="component" value="Unassembled WGS sequence"/>
</dbReference>
<dbReference type="OrthoDB" id="5379939at2"/>
<organism evidence="2 3">
    <name type="scientific">Flavivirga rizhaonensis</name>
    <dbReference type="NCBI Taxonomy" id="2559571"/>
    <lineage>
        <taxon>Bacteria</taxon>
        <taxon>Pseudomonadati</taxon>
        <taxon>Bacteroidota</taxon>
        <taxon>Flavobacteriia</taxon>
        <taxon>Flavobacteriales</taxon>
        <taxon>Flavobacteriaceae</taxon>
        <taxon>Flavivirga</taxon>
    </lineage>
</organism>
<name>A0A4S1DWI0_9FLAO</name>
<proteinExistence type="predicted"/>
<dbReference type="RefSeq" id="WP_135877455.1">
    <property type="nucleotide sequence ID" value="NZ_SRSO01000015.1"/>
</dbReference>
<evidence type="ECO:0000313" key="3">
    <source>
        <dbReference type="Proteomes" id="UP000307602"/>
    </source>
</evidence>
<feature type="chain" id="PRO_5020372914" evidence="1">
    <location>
        <begin position="27"/>
        <end position="199"/>
    </location>
</feature>
<evidence type="ECO:0000313" key="2">
    <source>
        <dbReference type="EMBL" id="TGV02283.1"/>
    </source>
</evidence>
<dbReference type="Gene3D" id="2.60.120.260">
    <property type="entry name" value="Galactose-binding domain-like"/>
    <property type="match status" value="1"/>
</dbReference>
<keyword evidence="1" id="KW-0732">Signal</keyword>
<feature type="signal peptide" evidence="1">
    <location>
        <begin position="1"/>
        <end position="26"/>
    </location>
</feature>
<reference evidence="2 3" key="1">
    <citation type="submission" date="2019-04" db="EMBL/GenBank/DDBJ databases">
        <authorList>
            <person name="Liu A."/>
        </authorList>
    </citation>
    <scope>NUCLEOTIDE SEQUENCE [LARGE SCALE GENOMIC DNA]</scope>
    <source>
        <strain evidence="2 3">RZ03</strain>
    </source>
</reference>
<dbReference type="AlphaFoldDB" id="A0A4S1DWI0"/>
<sequence>MKKIKSRLFKLVVVIFGLALLSFTQANKQTIKGWFLAGSNPESYEIGITKNKERNSNVAYLKSIEPNIKGFGTIMQNFEPKKFLGKKVKLTSYIKSKSIKDWAGMWLRIDGTNRGKSLGFDNMQNRPIKGTTNWTKYEIILKVPKEAVNIAYGVLTSGTGEVLIDDFKFEIVSDNVKNTGHQGAIKLKEPTNVNFEESF</sequence>
<keyword evidence="3" id="KW-1185">Reference proteome</keyword>
<protein>
    <submittedName>
        <fullName evidence="2">Uncharacterized protein</fullName>
    </submittedName>
</protein>
<accession>A0A4S1DWI0</accession>